<dbReference type="PANTHER" id="PTHR38223">
    <property type="match status" value="1"/>
</dbReference>
<sequence>MAGLQYNFFPTDFFVPPQKTVAKDAATRPQQLTLPRTIDETEDVSNGQKLKLTKNLKAIPPSSSSSSVTLAPVRKRTQQAQRPEQPSASAELKQFNQNPNSLEEVESRSGGFHAGPCNWHPFLLLSSPASSRKGEGKSSFGCRRHRLIAAGVLTPTSVFDFGIVVGSNGRASQIRGRLHVRGCRLNPWMPTCPKMKAHQSEDEGARMSAKPVSIPVVNGTVWPPWSWSFCKPLSIPVVDGTVRPPRPTALLRPPWSWSSYKPVSIPVVDGTVQPPRPTALLRPPWSWSFYKSVLIPVVDGTVWPPWSWSFCKSVSIPVVDGTVRPPRPTTFLRPPRSGSFYKPVSIPVVDGTVWPLRP</sequence>
<dbReference type="AlphaFoldDB" id="A0AAV1CWL9"/>
<dbReference type="Proteomes" id="UP001161247">
    <property type="component" value="Chromosome 3"/>
</dbReference>
<feature type="compositionally biased region" description="Polar residues" evidence="1">
    <location>
        <begin position="78"/>
        <end position="94"/>
    </location>
</feature>
<evidence type="ECO:0000256" key="1">
    <source>
        <dbReference type="SAM" id="MobiDB-lite"/>
    </source>
</evidence>
<organism evidence="2 3">
    <name type="scientific">Oldenlandia corymbosa var. corymbosa</name>
    <dbReference type="NCBI Taxonomy" id="529605"/>
    <lineage>
        <taxon>Eukaryota</taxon>
        <taxon>Viridiplantae</taxon>
        <taxon>Streptophyta</taxon>
        <taxon>Embryophyta</taxon>
        <taxon>Tracheophyta</taxon>
        <taxon>Spermatophyta</taxon>
        <taxon>Magnoliopsida</taxon>
        <taxon>eudicotyledons</taxon>
        <taxon>Gunneridae</taxon>
        <taxon>Pentapetalae</taxon>
        <taxon>asterids</taxon>
        <taxon>lamiids</taxon>
        <taxon>Gentianales</taxon>
        <taxon>Rubiaceae</taxon>
        <taxon>Rubioideae</taxon>
        <taxon>Spermacoceae</taxon>
        <taxon>Hedyotis-Oldenlandia complex</taxon>
        <taxon>Oldenlandia</taxon>
    </lineage>
</organism>
<keyword evidence="3" id="KW-1185">Reference proteome</keyword>
<dbReference type="PANTHER" id="PTHR38223:SF4">
    <property type="match status" value="1"/>
</dbReference>
<evidence type="ECO:0000313" key="3">
    <source>
        <dbReference type="Proteomes" id="UP001161247"/>
    </source>
</evidence>
<proteinExistence type="predicted"/>
<protein>
    <submittedName>
        <fullName evidence="2">OLC1v1036598C1</fullName>
    </submittedName>
</protein>
<evidence type="ECO:0000313" key="2">
    <source>
        <dbReference type="EMBL" id="CAI9099736.1"/>
    </source>
</evidence>
<gene>
    <name evidence="2" type="ORF">OLC1_LOCUS9694</name>
</gene>
<name>A0AAV1CWL9_OLDCO</name>
<dbReference type="EMBL" id="OX459120">
    <property type="protein sequence ID" value="CAI9099736.1"/>
    <property type="molecule type" value="Genomic_DNA"/>
</dbReference>
<accession>A0AAV1CWL9</accession>
<feature type="region of interest" description="Disordered" evidence="1">
    <location>
        <begin position="57"/>
        <end position="94"/>
    </location>
</feature>
<reference evidence="2" key="1">
    <citation type="submission" date="2023-03" db="EMBL/GenBank/DDBJ databases">
        <authorList>
            <person name="Julca I."/>
        </authorList>
    </citation>
    <scope>NUCLEOTIDE SEQUENCE</scope>
</reference>